<dbReference type="EMBL" id="MBEW02000022">
    <property type="protein sequence ID" value="RDY20730.1"/>
    <property type="molecule type" value="Genomic_DNA"/>
</dbReference>
<evidence type="ECO:0000313" key="2">
    <source>
        <dbReference type="Proteomes" id="UP000093352"/>
    </source>
</evidence>
<comment type="caution">
    <text evidence="1">The sequence shown here is derived from an EMBL/GenBank/DDBJ whole genome shotgun (WGS) entry which is preliminary data.</text>
</comment>
<protein>
    <submittedName>
        <fullName evidence="1">Uncharacterized protein</fullName>
    </submittedName>
</protein>
<evidence type="ECO:0000313" key="1">
    <source>
        <dbReference type="EMBL" id="RDY20730.1"/>
    </source>
</evidence>
<keyword evidence="2" id="KW-1185">Reference proteome</keyword>
<sequence>MFKENVKMGGVLMKVEAVKVSLSKDELNALVIATEDWLESQRDVEVDSKEDEEFKCLMQDLYNCLGDLYSGTF</sequence>
<dbReference type="AlphaFoldDB" id="A0A371IJT9"/>
<name>A0A371IJT9_9FIRM</name>
<proteinExistence type="predicted"/>
<organism evidence="1 2">
    <name type="scientific">Criibacterium bergeronii</name>
    <dbReference type="NCBI Taxonomy" id="1871336"/>
    <lineage>
        <taxon>Bacteria</taxon>
        <taxon>Bacillati</taxon>
        <taxon>Bacillota</taxon>
        <taxon>Clostridia</taxon>
        <taxon>Peptostreptococcales</taxon>
        <taxon>Filifactoraceae</taxon>
        <taxon>Criibacterium</taxon>
    </lineage>
</organism>
<dbReference type="STRING" id="1871336.BBG48_05175"/>
<reference evidence="1 2" key="1">
    <citation type="journal article" date="2016" name="Genome Announc.">
        <title>Draft Genome Sequence of Criibacterium bergeronii gen. nov., sp. nov., Strain CCRI-22567T, Isolated from a Vaginal Sample from a Woman with Bacterial Vaginosis.</title>
        <authorList>
            <person name="Maheux A.F."/>
            <person name="Berube E."/>
            <person name="Boudreau D.K."/>
            <person name="Raymond F."/>
            <person name="Corbeil J."/>
            <person name="Roy P.H."/>
            <person name="Boissinot M."/>
            <person name="Omar R.F."/>
        </authorList>
    </citation>
    <scope>NUCLEOTIDE SEQUENCE [LARGE SCALE GENOMIC DNA]</scope>
    <source>
        <strain evidence="1 2">CCRI-22567</strain>
    </source>
</reference>
<dbReference type="Proteomes" id="UP000093352">
    <property type="component" value="Unassembled WGS sequence"/>
</dbReference>
<accession>A0A371IJT9</accession>
<gene>
    <name evidence="1" type="ORF">BBG48_008580</name>
</gene>